<dbReference type="OrthoDB" id="9803968at2"/>
<dbReference type="Proteomes" id="UP000249818">
    <property type="component" value="Chromosome BARAN1"/>
</dbReference>
<dbReference type="Pfam" id="PF00501">
    <property type="entry name" value="AMP-binding"/>
    <property type="match status" value="1"/>
</dbReference>
<evidence type="ECO:0000259" key="3">
    <source>
        <dbReference type="Pfam" id="PF00501"/>
    </source>
</evidence>
<feature type="domain" description="AMP-dependent synthetase/ligase" evidence="3">
    <location>
        <begin position="16"/>
        <end position="396"/>
    </location>
</feature>
<dbReference type="GO" id="GO:0005524">
    <property type="term" value="F:ATP binding"/>
    <property type="evidence" value="ECO:0007669"/>
    <property type="project" value="UniProtKB-KW"/>
</dbReference>
<dbReference type="KEGG" id="bana:BARAN1_0110"/>
<keyword evidence="2" id="KW-0067">ATP-binding</keyword>
<name>A0A2X3MJ17_9BACT</name>
<dbReference type="InterPro" id="IPR042099">
    <property type="entry name" value="ANL_N_sf"/>
</dbReference>
<proteinExistence type="predicted"/>
<dbReference type="Pfam" id="PF23562">
    <property type="entry name" value="AMP-binding_C_3"/>
    <property type="match status" value="1"/>
</dbReference>
<evidence type="ECO:0000256" key="2">
    <source>
        <dbReference type="ARBA" id="ARBA00022840"/>
    </source>
</evidence>
<dbReference type="GO" id="GO:0004467">
    <property type="term" value="F:long-chain fatty acid-CoA ligase activity"/>
    <property type="evidence" value="ECO:0007669"/>
    <property type="project" value="UniProtKB-EC"/>
</dbReference>
<organism evidence="4 5">
    <name type="scientific">Candidatus Bipolaricaulis anaerobius</name>
    <dbReference type="NCBI Taxonomy" id="2026885"/>
    <lineage>
        <taxon>Bacteria</taxon>
        <taxon>Candidatus Bipolaricaulota</taxon>
        <taxon>Candidatus Bipolaricaulia</taxon>
        <taxon>Candidatus Bipolaricaulales</taxon>
        <taxon>Candidatus Bipolaricaulaceae</taxon>
        <taxon>Candidatus Bipolaricaulis</taxon>
    </lineage>
</organism>
<keyword evidence="4" id="KW-0436">Ligase</keyword>
<keyword evidence="5" id="KW-1185">Reference proteome</keyword>
<protein>
    <submittedName>
        <fullName evidence="4">Putative AMP-forming long-chain acyl-CoA synthetase,faD</fullName>
        <ecNumber evidence="4">6.2.1.3</ecNumber>
    </submittedName>
</protein>
<dbReference type="EC" id="6.2.1.3" evidence="4"/>
<evidence type="ECO:0000313" key="4">
    <source>
        <dbReference type="EMBL" id="SQD92135.1"/>
    </source>
</evidence>
<dbReference type="Gene3D" id="3.40.50.12780">
    <property type="entry name" value="N-terminal domain of ligase-like"/>
    <property type="match status" value="1"/>
</dbReference>
<dbReference type="RefSeq" id="WP_122030403.1">
    <property type="nucleotide sequence ID" value="NZ_LS483254.1"/>
</dbReference>
<dbReference type="SUPFAM" id="SSF56801">
    <property type="entry name" value="Acetyl-CoA synthetase-like"/>
    <property type="match status" value="1"/>
</dbReference>
<gene>
    <name evidence="4" type="ORF">BARAN1_0110</name>
</gene>
<reference evidence="5" key="1">
    <citation type="submission" date="2018-05" db="EMBL/GenBank/DDBJ databases">
        <authorList>
            <person name="Hao L."/>
        </authorList>
    </citation>
    <scope>NUCLEOTIDE SEQUENCE [LARGE SCALE GENOMIC DNA]</scope>
</reference>
<accession>A0A2X3MJ17</accession>
<evidence type="ECO:0000313" key="5">
    <source>
        <dbReference type="Proteomes" id="UP000249818"/>
    </source>
</evidence>
<dbReference type="PANTHER" id="PTHR43272:SF33">
    <property type="entry name" value="AMP-BINDING DOMAIN-CONTAINING PROTEIN-RELATED"/>
    <property type="match status" value="1"/>
</dbReference>
<evidence type="ECO:0000256" key="1">
    <source>
        <dbReference type="ARBA" id="ARBA00022741"/>
    </source>
</evidence>
<dbReference type="InterPro" id="IPR000873">
    <property type="entry name" value="AMP-dep_synth/lig_dom"/>
</dbReference>
<dbReference type="PANTHER" id="PTHR43272">
    <property type="entry name" value="LONG-CHAIN-FATTY-ACID--COA LIGASE"/>
    <property type="match status" value="1"/>
</dbReference>
<dbReference type="AlphaFoldDB" id="A0A2X3MJ17"/>
<dbReference type="EMBL" id="LS483254">
    <property type="protein sequence ID" value="SQD92135.1"/>
    <property type="molecule type" value="Genomic_DNA"/>
</dbReference>
<sequence>MPTRFKRHMTIPEFLARSVQQHGRRVAVRVPVTRGGVQQFQDATYRELWDLSGKLAAWLAGQGIGAGDRVGLISKPSVGWAVAFFAVQRLGAVVVPMDAGLQPGEVARLLTECEAKLLFCSPQRYHEFTPLTQSVPTLNEVISVDVALGAVSLWDVLPDREVAVPDAHPDCEDLAVLMYTSGTTDDAKGVMLCHRNITSDIEAFLKVVEFTSEDSLVTIVPWYHIYGLTTTLLAPLWVGATVTYTDDYRNLIALARRVGVTVLVGVPKLYHSLYRRILENIEGNTARRILHRFVPRLVGKLLKDKLLGPQFRFFVSGGAPLAADVGAGLRRLGMGMIEGYGLTETAPVLTMSDPFTPIPGNVGRPLPGVKVKVDKPDLEGYGEVIVWGPNVMLGYYKNPERTAEVLTPDGWFRTGDIGKLDVEGRLFLAGRKKNLIVLESGKKVHPEELEWEFLRIPEVEEVLVYEDRSRGEPMVAAMVYPNWQVLKKQGIETPDQAKARVWEAIRETQRNIAPFKRLRDKDCIKIVDQPFEKSTKQDIKRHLYVRA</sequence>
<keyword evidence="1" id="KW-0547">Nucleotide-binding</keyword>
<dbReference type="GO" id="GO:0016020">
    <property type="term" value="C:membrane"/>
    <property type="evidence" value="ECO:0007669"/>
    <property type="project" value="TreeGrafter"/>
</dbReference>